<dbReference type="EMBL" id="CALSDN010000002">
    <property type="protein sequence ID" value="CAH6719645.1"/>
    <property type="molecule type" value="Genomic_DNA"/>
</dbReference>
<protein>
    <submittedName>
        <fullName evidence="1">Phosphate metabolism protein 7</fullName>
    </submittedName>
</protein>
<name>A0ACA9Y3Z6_9ASCO</name>
<dbReference type="Proteomes" id="UP001152531">
    <property type="component" value="Unassembled WGS sequence"/>
</dbReference>
<comment type="caution">
    <text evidence="1">The sequence shown here is derived from an EMBL/GenBank/DDBJ whole genome shotgun (WGS) entry which is preliminary data.</text>
</comment>
<keyword evidence="2" id="KW-1185">Reference proteome</keyword>
<reference evidence="1" key="1">
    <citation type="submission" date="2022-06" db="EMBL/GenBank/DDBJ databases">
        <authorList>
            <person name="Legras J.-L."/>
            <person name="Devillers H."/>
            <person name="Grondin C."/>
        </authorList>
    </citation>
    <scope>NUCLEOTIDE SEQUENCE</scope>
    <source>
        <strain evidence="1">CLIB 1444</strain>
    </source>
</reference>
<sequence>MAGSGSEEQQKAGSSISALVSTLIPSLIIFAVFILIFTLLRKKQKRVYEPRTNVSTLPKDLKPDETPRGLFGWLGHIMSKPESFLIQHTGVDGYFFIRFLFGFASICFLGCLVCWPVLFPVNIVKGVGKTGFDMLSYANVKDKYRTFAHVFVSWLFFGTVVFFMYREIVYYTTFRHVVQTTPLYDSMLSSRTLLLTEIDEQLYDEATLRNYFPTATNIWYGRDVKTLQDKVKERTKLSKKYEGALNKVINGSTKLRLKLTKKKKPLPEPSDDLNKYLKDGKKRPTHKLKFLIGEKVDTLNYGVERLGELNKDIKKDQLEYHSFKQIPAVFIEFPSQLELQRAYQAIPFNTDFKGAKRFNGLAPNDIIWENLSLTPWKRRIKKIIASTVLTLMIIFWAIPVAVVGAISNINMLTDKVKFLSFINKMPGFLMGVITGLLPVVALAVLMSLVPPFIRKMGKVSGLMTVQQVEGYCQSWYFAFQMVHSFLVVTVASAAASTVTTIISDPSKALNLLGQNIPPASNFYLAYFCLQGLAISSGILVQIVALILAQFLGKILDKTPRSKWTRYTTLGQPSWSVVYPLYQFLGSIAIIYAIISPLLLGFAFIAFVLIYFAWNYSLIYVTRPNIHDSRGRNYPRALLQLYTGLYLAQVCLVALFVFNKNWACVALEAVCIAACAAAHIYMKYKFLPLFDIVPISAIKYAAGDSTFQYPMHDQGSKEIKVEGENYWDGGNQLGLKDQKDQVLPTADLDQTSPLQQPLVPGTHGANSMDGNNPTIIDSDDSKHNDDYSKFTHDSKAPINNKELLERDPEKSGNFEPSPTKGVSWLKRFFQPKTESFDLIRKVMPAAYFNYVEYHPDFLRNAYNDPAIANEEPHIWVARDEMGLSEIEKNKALENGVDVSDDNAKFDEKGNAIYTGPPPSYEDSIRV</sequence>
<evidence type="ECO:0000313" key="1">
    <source>
        <dbReference type="EMBL" id="CAH6719645.1"/>
    </source>
</evidence>
<accession>A0ACA9Y3Z6</accession>
<organism evidence="1 2">
    <name type="scientific">[Candida] jaroonii</name>
    <dbReference type="NCBI Taxonomy" id="467808"/>
    <lineage>
        <taxon>Eukaryota</taxon>
        <taxon>Fungi</taxon>
        <taxon>Dikarya</taxon>
        <taxon>Ascomycota</taxon>
        <taxon>Saccharomycotina</taxon>
        <taxon>Pichiomycetes</taxon>
        <taxon>Debaryomycetaceae</taxon>
        <taxon>Yamadazyma</taxon>
    </lineage>
</organism>
<evidence type="ECO:0000313" key="2">
    <source>
        <dbReference type="Proteomes" id="UP001152531"/>
    </source>
</evidence>
<gene>
    <name evidence="1" type="ORF">CLIB1444_02S13300</name>
</gene>
<proteinExistence type="predicted"/>